<evidence type="ECO:0000313" key="2">
    <source>
        <dbReference type="Proteomes" id="UP000187609"/>
    </source>
</evidence>
<keyword evidence="2" id="KW-1185">Reference proteome</keyword>
<dbReference type="AlphaFoldDB" id="A0A1J6L551"/>
<proteinExistence type="predicted"/>
<dbReference type="Gramene" id="OIT26281">
    <property type="protein sequence ID" value="OIT26281"/>
    <property type="gene ID" value="A4A49_56949"/>
</dbReference>
<sequence length="93" mass="10526">PSKISCAPPLTPRSKTHFYYHSRSRVQRAQSFSSSKQFSNSISGQGEVRLRSSLLVSGLRSVRHLWFKRQLFRVLGCSVCSISVRVLLEISSK</sequence>
<evidence type="ECO:0000313" key="1">
    <source>
        <dbReference type="EMBL" id="OIT26281.1"/>
    </source>
</evidence>
<reference evidence="1" key="1">
    <citation type="submission" date="2016-11" db="EMBL/GenBank/DDBJ databases">
        <title>The genome of Nicotiana attenuata.</title>
        <authorList>
            <person name="Xu S."/>
            <person name="Brockmoeller T."/>
            <person name="Gaquerel E."/>
            <person name="Navarro A."/>
            <person name="Kuhl H."/>
            <person name="Gase K."/>
            <person name="Ling Z."/>
            <person name="Zhou W."/>
            <person name="Kreitzer C."/>
            <person name="Stanke M."/>
            <person name="Tang H."/>
            <person name="Lyons E."/>
            <person name="Pandey P."/>
            <person name="Pandey S.P."/>
            <person name="Timmermann B."/>
            <person name="Baldwin I.T."/>
        </authorList>
    </citation>
    <scope>NUCLEOTIDE SEQUENCE [LARGE SCALE GENOMIC DNA]</scope>
    <source>
        <strain evidence="1">UT</strain>
    </source>
</reference>
<organism evidence="1 2">
    <name type="scientific">Nicotiana attenuata</name>
    <name type="common">Coyote tobacco</name>
    <dbReference type="NCBI Taxonomy" id="49451"/>
    <lineage>
        <taxon>Eukaryota</taxon>
        <taxon>Viridiplantae</taxon>
        <taxon>Streptophyta</taxon>
        <taxon>Embryophyta</taxon>
        <taxon>Tracheophyta</taxon>
        <taxon>Spermatophyta</taxon>
        <taxon>Magnoliopsida</taxon>
        <taxon>eudicotyledons</taxon>
        <taxon>Gunneridae</taxon>
        <taxon>Pentapetalae</taxon>
        <taxon>asterids</taxon>
        <taxon>lamiids</taxon>
        <taxon>Solanales</taxon>
        <taxon>Solanaceae</taxon>
        <taxon>Nicotianoideae</taxon>
        <taxon>Nicotianeae</taxon>
        <taxon>Nicotiana</taxon>
    </lineage>
</organism>
<gene>
    <name evidence="1" type="ORF">A4A49_56949</name>
</gene>
<accession>A0A1J6L551</accession>
<name>A0A1J6L551_NICAT</name>
<dbReference type="Proteomes" id="UP000187609">
    <property type="component" value="Unassembled WGS sequence"/>
</dbReference>
<feature type="non-terminal residue" evidence="1">
    <location>
        <position position="1"/>
    </location>
</feature>
<comment type="caution">
    <text evidence="1">The sequence shown here is derived from an EMBL/GenBank/DDBJ whole genome shotgun (WGS) entry which is preliminary data.</text>
</comment>
<dbReference type="EMBL" id="MJEQ01002890">
    <property type="protein sequence ID" value="OIT26281.1"/>
    <property type="molecule type" value="Genomic_DNA"/>
</dbReference>
<protein>
    <submittedName>
        <fullName evidence="1">Uncharacterized protein</fullName>
    </submittedName>
</protein>